<accession>A0A1Y3PL52</accession>
<feature type="active site" description="Proton acceptor" evidence="5 7">
    <location>
        <position position="309"/>
    </location>
</feature>
<dbReference type="PANTHER" id="PTHR21256">
    <property type="entry name" value="HISTIDINOL DEHYDROGENASE HDH"/>
    <property type="match status" value="1"/>
</dbReference>
<dbReference type="PANTHER" id="PTHR21256:SF2">
    <property type="entry name" value="HISTIDINE BIOSYNTHESIS TRIFUNCTIONAL PROTEIN"/>
    <property type="match status" value="1"/>
</dbReference>
<comment type="catalytic activity">
    <reaction evidence="5">
        <text>L-histidinol + 2 NAD(+) + H2O = L-histidine + 2 NADH + 3 H(+)</text>
        <dbReference type="Rhea" id="RHEA:20641"/>
        <dbReference type="ChEBI" id="CHEBI:15377"/>
        <dbReference type="ChEBI" id="CHEBI:15378"/>
        <dbReference type="ChEBI" id="CHEBI:57540"/>
        <dbReference type="ChEBI" id="CHEBI:57595"/>
        <dbReference type="ChEBI" id="CHEBI:57699"/>
        <dbReference type="ChEBI" id="CHEBI:57945"/>
        <dbReference type="EC" id="1.1.1.23"/>
    </reaction>
</comment>
<dbReference type="PIRSF" id="PIRSF000099">
    <property type="entry name" value="Histidinol_dh"/>
    <property type="match status" value="1"/>
</dbReference>
<keyword evidence="4 5" id="KW-0560">Oxidoreductase</keyword>
<dbReference type="GO" id="GO:0008270">
    <property type="term" value="F:zinc ion binding"/>
    <property type="evidence" value="ECO:0007669"/>
    <property type="project" value="UniProtKB-UniRule"/>
</dbReference>
<feature type="binding site" evidence="5 8">
    <location>
        <position position="112"/>
    </location>
    <ligand>
        <name>NAD(+)</name>
        <dbReference type="ChEBI" id="CHEBI:57540"/>
    </ligand>
</feature>
<dbReference type="GO" id="GO:0005829">
    <property type="term" value="C:cytosol"/>
    <property type="evidence" value="ECO:0007669"/>
    <property type="project" value="TreeGrafter"/>
</dbReference>
<evidence type="ECO:0000256" key="1">
    <source>
        <dbReference type="ARBA" id="ARBA00010178"/>
    </source>
</evidence>
<evidence type="ECO:0000256" key="9">
    <source>
        <dbReference type="PIRSR" id="PIRSR000099-3"/>
    </source>
</evidence>
<feature type="binding site" evidence="5 9">
    <location>
        <position position="402"/>
    </location>
    <ligand>
        <name>substrate</name>
    </ligand>
</feature>
<dbReference type="FunFam" id="3.40.50.1980:FF:000026">
    <property type="entry name" value="Histidinol dehydrogenase"/>
    <property type="match status" value="1"/>
</dbReference>
<feature type="binding site" evidence="5 10">
    <location>
        <position position="241"/>
    </location>
    <ligand>
        <name>Zn(2+)</name>
        <dbReference type="ChEBI" id="CHEBI:29105"/>
    </ligand>
</feature>
<keyword evidence="5" id="KW-0368">Histidine biosynthesis</keyword>
<dbReference type="InterPro" id="IPR012131">
    <property type="entry name" value="Hstdl_DH"/>
</dbReference>
<dbReference type="Pfam" id="PF00815">
    <property type="entry name" value="Histidinol_dh"/>
    <property type="match status" value="1"/>
</dbReference>
<name>A0A1Y3PL52_9BACI</name>
<feature type="binding site" evidence="5 9">
    <location>
        <position position="244"/>
    </location>
    <ligand>
        <name>substrate</name>
    </ligand>
</feature>
<gene>
    <name evidence="5" type="primary">hisD</name>
    <name evidence="12" type="ORF">BAA01_13820</name>
</gene>
<feature type="binding site" evidence="5 10">
    <location>
        <position position="402"/>
    </location>
    <ligand>
        <name>Zn(2+)</name>
        <dbReference type="ChEBI" id="CHEBI:29105"/>
    </ligand>
</feature>
<dbReference type="InterPro" id="IPR016161">
    <property type="entry name" value="Ald_DH/histidinol_DH"/>
</dbReference>
<feature type="binding site" evidence="5 9">
    <location>
        <position position="397"/>
    </location>
    <ligand>
        <name>substrate</name>
    </ligand>
</feature>
<keyword evidence="5" id="KW-0028">Amino-acid biosynthesis</keyword>
<dbReference type="FunFam" id="3.40.50.1980:FF:000001">
    <property type="entry name" value="Histidinol dehydrogenase"/>
    <property type="match status" value="1"/>
</dbReference>
<dbReference type="SUPFAM" id="SSF53720">
    <property type="entry name" value="ALDH-like"/>
    <property type="match status" value="1"/>
</dbReference>
<dbReference type="GO" id="GO:0000105">
    <property type="term" value="P:L-histidine biosynthetic process"/>
    <property type="evidence" value="ECO:0007669"/>
    <property type="project" value="UniProtKB-UniRule"/>
</dbReference>
<dbReference type="GO" id="GO:0004399">
    <property type="term" value="F:histidinol dehydrogenase activity"/>
    <property type="evidence" value="ECO:0007669"/>
    <property type="project" value="UniProtKB-UniRule"/>
</dbReference>
<feature type="binding site" evidence="5 10">
    <location>
        <position position="244"/>
    </location>
    <ligand>
        <name>Zn(2+)</name>
        <dbReference type="ChEBI" id="CHEBI:29105"/>
    </ligand>
</feature>
<dbReference type="CDD" id="cd06572">
    <property type="entry name" value="Histidinol_dh"/>
    <property type="match status" value="1"/>
</dbReference>
<comment type="caution">
    <text evidence="12">The sequence shown here is derived from an EMBL/GenBank/DDBJ whole genome shotgun (WGS) entry which is preliminary data.</text>
</comment>
<feature type="binding site" evidence="5 8">
    <location>
        <position position="173"/>
    </location>
    <ligand>
        <name>NAD(+)</name>
        <dbReference type="ChEBI" id="CHEBI:57540"/>
    </ligand>
</feature>
<reference evidence="13" key="1">
    <citation type="submission" date="2016-06" db="EMBL/GenBank/DDBJ databases">
        <authorList>
            <person name="Nascimento L."/>
            <person name="Pereira R.V."/>
            <person name="Martins L.F."/>
            <person name="Quaggio R.B."/>
            <person name="Silva A.M."/>
            <person name="Setubal J.C."/>
        </authorList>
    </citation>
    <scope>NUCLEOTIDE SEQUENCE [LARGE SCALE GENOMIC DNA]</scope>
</reference>
<comment type="cofactor">
    <cofactor evidence="5 10">
        <name>Zn(2+)</name>
        <dbReference type="ChEBI" id="CHEBI:29105"/>
    </cofactor>
    <text evidence="5 10">Binds 1 zinc ion per subunit.</text>
</comment>
<dbReference type="AlphaFoldDB" id="A0A1Y3PL52"/>
<evidence type="ECO:0000256" key="6">
    <source>
        <dbReference type="PIRNR" id="PIRNR000099"/>
    </source>
</evidence>
<evidence type="ECO:0000313" key="12">
    <source>
        <dbReference type="EMBL" id="OUM88125.1"/>
    </source>
</evidence>
<evidence type="ECO:0000256" key="2">
    <source>
        <dbReference type="ARBA" id="ARBA00022723"/>
    </source>
</evidence>
<dbReference type="EC" id="1.1.1.23" evidence="5"/>
<protein>
    <recommendedName>
        <fullName evidence="5">Histidinol dehydrogenase</fullName>
        <shortName evidence="5">HDH</shortName>
        <ecNumber evidence="5">1.1.1.23</ecNumber>
    </recommendedName>
</protein>
<organism evidence="12 13">
    <name type="scientific">Bacillus thermozeamaize</name>
    <dbReference type="NCBI Taxonomy" id="230954"/>
    <lineage>
        <taxon>Bacteria</taxon>
        <taxon>Bacillati</taxon>
        <taxon>Bacillota</taxon>
        <taxon>Bacilli</taxon>
        <taxon>Bacillales</taxon>
        <taxon>Bacillaceae</taxon>
        <taxon>Bacillus</taxon>
    </lineage>
</organism>
<feature type="active site" description="Proton acceptor" evidence="5 7">
    <location>
        <position position="310"/>
    </location>
</feature>
<dbReference type="EMBL" id="LZRT01000066">
    <property type="protein sequence ID" value="OUM88125.1"/>
    <property type="molecule type" value="Genomic_DNA"/>
</dbReference>
<evidence type="ECO:0000313" key="13">
    <source>
        <dbReference type="Proteomes" id="UP000196475"/>
    </source>
</evidence>
<dbReference type="Proteomes" id="UP000196475">
    <property type="component" value="Unassembled WGS sequence"/>
</dbReference>
<dbReference type="Gene3D" id="1.20.5.1300">
    <property type="match status" value="1"/>
</dbReference>
<comment type="similarity">
    <text evidence="1 5 6 11">Belongs to the histidinol dehydrogenase family.</text>
</comment>
<dbReference type="Gene3D" id="3.40.50.1980">
    <property type="entry name" value="Nitrogenase molybdenum iron protein domain"/>
    <property type="match status" value="2"/>
</dbReference>
<keyword evidence="3 5" id="KW-0862">Zinc</keyword>
<feature type="binding site" evidence="5 9">
    <location>
        <position position="343"/>
    </location>
    <ligand>
        <name>substrate</name>
    </ligand>
</feature>
<evidence type="ECO:0000256" key="8">
    <source>
        <dbReference type="PIRSR" id="PIRSR000099-2"/>
    </source>
</evidence>
<proteinExistence type="inferred from homology"/>
<feature type="binding site" evidence="5 9">
    <location>
        <position position="310"/>
    </location>
    <ligand>
        <name>substrate</name>
    </ligand>
</feature>
<sequence>MARRDAAAEDLEEIRQRVREILASVRAEGDAALLRWTRRLDGVELERPALPERWRQKAREAVHPAFVASLKKAADRIRRFHEQQRQRSWMHTEENGTILGQLVRPLERVGVYVPGGKAAYPSSVLMNVIPAQVAGVPEIVLVTPPHPDGISPHVLAAAELLGIEEIYCVGGAQAVAALAYGTESIRPVDKIVGPGNIYVALAKREVFGQVGIDLIAGPSEVVVVGDGTVSPAYAASDLLAQAEHDPMASAILIATDEAWAFAVRSEAERQLATLSRAAIARQSLEERGGILLMPDLAQAVAAANRLAPEHLELLIADPWAWLPQIKHAGAVFLGANSPEPVGDYLAGPNHVLPTGGTARFASALSVDDFVKKTSLIACSEPLFREVAEDVIRLAQAEGLDAHAKSIEIRFHQGTGMNPSERMSE</sequence>
<dbReference type="PRINTS" id="PR00083">
    <property type="entry name" value="HOLDHDRGNASE"/>
</dbReference>
<keyword evidence="2 5" id="KW-0479">Metal-binding</keyword>
<evidence type="ECO:0000256" key="5">
    <source>
        <dbReference type="HAMAP-Rule" id="MF_01024"/>
    </source>
</evidence>
<evidence type="ECO:0000256" key="11">
    <source>
        <dbReference type="RuleBase" id="RU004175"/>
    </source>
</evidence>
<dbReference type="NCBIfam" id="TIGR00069">
    <property type="entry name" value="hisD"/>
    <property type="match status" value="1"/>
</dbReference>
<feature type="binding site" evidence="5 8">
    <location>
        <position position="196"/>
    </location>
    <ligand>
        <name>NAD(+)</name>
        <dbReference type="ChEBI" id="CHEBI:57540"/>
    </ligand>
</feature>
<evidence type="ECO:0000256" key="7">
    <source>
        <dbReference type="PIRSR" id="PIRSR000099-1"/>
    </source>
</evidence>
<dbReference type="GO" id="GO:0051287">
    <property type="term" value="F:NAD binding"/>
    <property type="evidence" value="ECO:0007669"/>
    <property type="project" value="InterPro"/>
</dbReference>
<keyword evidence="5 8" id="KW-0520">NAD</keyword>
<comment type="pathway">
    <text evidence="5">Amino-acid biosynthesis; L-histidine biosynthesis; L-histidine from 5-phospho-alpha-D-ribose 1-diphosphate: step 9/9.</text>
</comment>
<dbReference type="HAMAP" id="MF_01024">
    <property type="entry name" value="HisD"/>
    <property type="match status" value="1"/>
</dbReference>
<evidence type="ECO:0000256" key="10">
    <source>
        <dbReference type="PIRSR" id="PIRSR000099-4"/>
    </source>
</evidence>
<feature type="binding site" evidence="5 9">
    <location>
        <position position="219"/>
    </location>
    <ligand>
        <name>substrate</name>
    </ligand>
</feature>
<feature type="binding site" evidence="5 9">
    <location>
        <position position="241"/>
    </location>
    <ligand>
        <name>substrate</name>
    </ligand>
</feature>
<dbReference type="InterPro" id="IPR022695">
    <property type="entry name" value="Histidinol_DH_monofunct"/>
</dbReference>
<dbReference type="UniPathway" id="UPA00031">
    <property type="reaction ID" value="UER00014"/>
</dbReference>
<evidence type="ECO:0000256" key="3">
    <source>
        <dbReference type="ARBA" id="ARBA00022833"/>
    </source>
</evidence>
<comment type="function">
    <text evidence="5">Catalyzes the sequential NAD-dependent oxidations of L-histidinol to L-histidinaldehyde and then to L-histidine.</text>
</comment>
<feature type="binding site" evidence="5 10">
    <location>
        <position position="343"/>
    </location>
    <ligand>
        <name>Zn(2+)</name>
        <dbReference type="ChEBI" id="CHEBI:29105"/>
    </ligand>
</feature>
<evidence type="ECO:0000256" key="4">
    <source>
        <dbReference type="ARBA" id="ARBA00023002"/>
    </source>
</evidence>